<organism evidence="2 3">
    <name type="scientific">Meristemomyces frigidus</name>
    <dbReference type="NCBI Taxonomy" id="1508187"/>
    <lineage>
        <taxon>Eukaryota</taxon>
        <taxon>Fungi</taxon>
        <taxon>Dikarya</taxon>
        <taxon>Ascomycota</taxon>
        <taxon>Pezizomycotina</taxon>
        <taxon>Dothideomycetes</taxon>
        <taxon>Dothideomycetidae</taxon>
        <taxon>Mycosphaerellales</taxon>
        <taxon>Teratosphaeriaceae</taxon>
        <taxon>Meristemomyces</taxon>
    </lineage>
</organism>
<dbReference type="Pfam" id="PF04488">
    <property type="entry name" value="Gly_transf_sug"/>
    <property type="match status" value="1"/>
</dbReference>
<name>A0AAN7TAM0_9PEZI</name>
<reference evidence="2" key="1">
    <citation type="submission" date="2023-08" db="EMBL/GenBank/DDBJ databases">
        <title>Black Yeasts Isolated from many extreme environments.</title>
        <authorList>
            <person name="Coleine C."/>
            <person name="Stajich J.E."/>
            <person name="Selbmann L."/>
        </authorList>
    </citation>
    <scope>NUCLEOTIDE SEQUENCE</scope>
    <source>
        <strain evidence="2">CCFEE 5401</strain>
    </source>
</reference>
<dbReference type="AlphaFoldDB" id="A0AAN7TAM0"/>
<accession>A0AAN7TAM0</accession>
<dbReference type="GO" id="GO:1901135">
    <property type="term" value="P:carbohydrate derivative metabolic process"/>
    <property type="evidence" value="ECO:0007669"/>
    <property type="project" value="UniProtKB-ARBA"/>
</dbReference>
<comment type="similarity">
    <text evidence="1">Belongs to the glycosyltransferase 32 family.</text>
</comment>
<protein>
    <recommendedName>
        <fullName evidence="4">Capsule polysaccharide biosynthesis protein</fullName>
    </recommendedName>
</protein>
<dbReference type="SUPFAM" id="SSF53448">
    <property type="entry name" value="Nucleotide-diphospho-sugar transferases"/>
    <property type="match status" value="1"/>
</dbReference>
<dbReference type="EMBL" id="JAVRRL010000093">
    <property type="protein sequence ID" value="KAK5108168.1"/>
    <property type="molecule type" value="Genomic_DNA"/>
</dbReference>
<evidence type="ECO:0008006" key="4">
    <source>
        <dbReference type="Google" id="ProtNLM"/>
    </source>
</evidence>
<dbReference type="Gene3D" id="3.90.550.20">
    <property type="match status" value="1"/>
</dbReference>
<dbReference type="Proteomes" id="UP001310890">
    <property type="component" value="Unassembled WGS sequence"/>
</dbReference>
<sequence length="426" mass="48083">MAPAYIIPPGIHAISEDLLDLRHDTEIDHDIRLPRPITSEKNIWFFWDKGYATLLSKTGWTVRVLDRVPGSPLNVDQYLPITEETFPRAFVKGTVNGHYAAQHTSDLVRFPLLLKYGGVYADVGLMQIGDLNHLWNSTIASPSSPIEVISYGLGSRSEHGLANYFLVSGPDNPFFLRCHRLFLALWAEEGGKTSTEGMHRSPLISMVSKLEGEFEIVEEDGERFGPLEVSEMLTDYIAQGQTITMVQGLVDEEDGWDGPEYSAKHVFAIPYMEGSQLINEYTAWNGQRAFDLMSLPLAKDGEQEIADQKAAREIIEACLARSFGFKLAHGLILRVFKVTLGSLWRQHEGSDDVPETYAHWLRYGMVHWCPDRSPTRLEYEVIEPIKRGRLLGAQQARIDHITTGARTSHRWFVEDTSKNSTYSIDS</sequence>
<evidence type="ECO:0000313" key="3">
    <source>
        <dbReference type="Proteomes" id="UP001310890"/>
    </source>
</evidence>
<evidence type="ECO:0000256" key="1">
    <source>
        <dbReference type="ARBA" id="ARBA00009003"/>
    </source>
</evidence>
<gene>
    <name evidence="2" type="ORF">LTR62_008699</name>
</gene>
<proteinExistence type="inferred from homology"/>
<dbReference type="InterPro" id="IPR007577">
    <property type="entry name" value="GlycoTrfase_DXD_sugar-bd_CS"/>
</dbReference>
<dbReference type="InterPro" id="IPR029044">
    <property type="entry name" value="Nucleotide-diphossugar_trans"/>
</dbReference>
<comment type="caution">
    <text evidence="2">The sequence shown here is derived from an EMBL/GenBank/DDBJ whole genome shotgun (WGS) entry which is preliminary data.</text>
</comment>
<evidence type="ECO:0000313" key="2">
    <source>
        <dbReference type="EMBL" id="KAK5108168.1"/>
    </source>
</evidence>